<comment type="caution">
    <text evidence="5">The sequence shown here is derived from an EMBL/GenBank/DDBJ whole genome shotgun (WGS) entry which is preliminary data.</text>
</comment>
<evidence type="ECO:0000256" key="1">
    <source>
        <dbReference type="ARBA" id="ARBA00023015"/>
    </source>
</evidence>
<keyword evidence="1" id="KW-0805">Transcription regulation</keyword>
<dbReference type="SMART" id="SM00354">
    <property type="entry name" value="HTH_LACI"/>
    <property type="match status" value="1"/>
</dbReference>
<dbReference type="PANTHER" id="PTHR30146:SF109">
    <property type="entry name" value="HTH-TYPE TRANSCRIPTIONAL REGULATOR GALS"/>
    <property type="match status" value="1"/>
</dbReference>
<dbReference type="Gene3D" id="1.10.260.40">
    <property type="entry name" value="lambda repressor-like DNA-binding domains"/>
    <property type="match status" value="1"/>
</dbReference>
<protein>
    <submittedName>
        <fullName evidence="5">LacI family DNA-binding transcriptional regulator</fullName>
    </submittedName>
</protein>
<gene>
    <name evidence="5" type="ORF">PU560_09235</name>
</gene>
<evidence type="ECO:0000256" key="2">
    <source>
        <dbReference type="ARBA" id="ARBA00023125"/>
    </source>
</evidence>
<sequence length="342" mass="36365">MGTSRGTKPATIGVVAARAGASVASVSRVLNGDERVSPEMRARVEAACRETDYTPNAAARSLRGRTTRQISLVVEDIGNPAYVEAMRSLQDLAREHGMRLLVESTYGQLEEELKVMHDLGERYVDGVVLASTRFADRLTRELRNPAVPVVVIGSAPRDVQVDSVGADARGGAREAATHLREQGCARIAMVNGPVDTLPATSRLEGFRDGLGPDADPPVVHAEAFTHAAGYAATTRLLDSGAAPEGILCANDQLAIGTLNACVDRGLRVPDDVALVGMDNSRDAGICRPRLTSVDLRFADRGRLAGQMLLDRIQGRYDGAPRRQSVYTELVVRGSSDRGGAAA</sequence>
<dbReference type="SUPFAM" id="SSF47413">
    <property type="entry name" value="lambda repressor-like DNA-binding domains"/>
    <property type="match status" value="1"/>
</dbReference>
<keyword evidence="3" id="KW-0804">Transcription</keyword>
<dbReference type="Proteomes" id="UP001165561">
    <property type="component" value="Unassembled WGS sequence"/>
</dbReference>
<keyword evidence="6" id="KW-1185">Reference proteome</keyword>
<dbReference type="PROSITE" id="PS50932">
    <property type="entry name" value="HTH_LACI_2"/>
    <property type="match status" value="1"/>
</dbReference>
<dbReference type="Pfam" id="PF00356">
    <property type="entry name" value="LacI"/>
    <property type="match status" value="1"/>
</dbReference>
<dbReference type="EMBL" id="JARACI010000941">
    <property type="protein sequence ID" value="MDD9206645.1"/>
    <property type="molecule type" value="Genomic_DNA"/>
</dbReference>
<evidence type="ECO:0000313" key="5">
    <source>
        <dbReference type="EMBL" id="MDD9206645.1"/>
    </source>
</evidence>
<organism evidence="5 6">
    <name type="scientific">Georgenia halotolerans</name>
    <dbReference type="NCBI Taxonomy" id="3028317"/>
    <lineage>
        <taxon>Bacteria</taxon>
        <taxon>Bacillati</taxon>
        <taxon>Actinomycetota</taxon>
        <taxon>Actinomycetes</taxon>
        <taxon>Micrococcales</taxon>
        <taxon>Bogoriellaceae</taxon>
        <taxon>Georgenia</taxon>
    </lineage>
</organism>
<dbReference type="CDD" id="cd06267">
    <property type="entry name" value="PBP1_LacI_sugar_binding-like"/>
    <property type="match status" value="1"/>
</dbReference>
<evidence type="ECO:0000259" key="4">
    <source>
        <dbReference type="PROSITE" id="PS50932"/>
    </source>
</evidence>
<dbReference type="Gene3D" id="3.40.50.2300">
    <property type="match status" value="2"/>
</dbReference>
<dbReference type="InterPro" id="IPR028082">
    <property type="entry name" value="Peripla_BP_I"/>
</dbReference>
<dbReference type="SUPFAM" id="SSF53822">
    <property type="entry name" value="Periplasmic binding protein-like I"/>
    <property type="match status" value="1"/>
</dbReference>
<keyword evidence="2 5" id="KW-0238">DNA-binding</keyword>
<name>A0ABT5TX39_9MICO</name>
<dbReference type="Pfam" id="PF13377">
    <property type="entry name" value="Peripla_BP_3"/>
    <property type="match status" value="1"/>
</dbReference>
<dbReference type="GO" id="GO:0003677">
    <property type="term" value="F:DNA binding"/>
    <property type="evidence" value="ECO:0007669"/>
    <property type="project" value="UniProtKB-KW"/>
</dbReference>
<dbReference type="InterPro" id="IPR010982">
    <property type="entry name" value="Lambda_DNA-bd_dom_sf"/>
</dbReference>
<dbReference type="PANTHER" id="PTHR30146">
    <property type="entry name" value="LACI-RELATED TRANSCRIPTIONAL REPRESSOR"/>
    <property type="match status" value="1"/>
</dbReference>
<dbReference type="InterPro" id="IPR046335">
    <property type="entry name" value="LacI/GalR-like_sensor"/>
</dbReference>
<reference evidence="5" key="1">
    <citation type="submission" date="2023-02" db="EMBL/GenBank/DDBJ databases">
        <title>Georgenia sp.10Sc9-8, isolated from a soil sample collected from the Taklamakan desert.</title>
        <authorList>
            <person name="Liu S."/>
        </authorList>
    </citation>
    <scope>NUCLEOTIDE SEQUENCE</scope>
    <source>
        <strain evidence="5">10Sc9-8</strain>
    </source>
</reference>
<dbReference type="InterPro" id="IPR000843">
    <property type="entry name" value="HTH_LacI"/>
</dbReference>
<feature type="domain" description="HTH lacI-type" evidence="4">
    <location>
        <begin position="10"/>
        <end position="64"/>
    </location>
</feature>
<evidence type="ECO:0000256" key="3">
    <source>
        <dbReference type="ARBA" id="ARBA00023163"/>
    </source>
</evidence>
<accession>A0ABT5TX39</accession>
<evidence type="ECO:0000313" key="6">
    <source>
        <dbReference type="Proteomes" id="UP001165561"/>
    </source>
</evidence>
<dbReference type="CDD" id="cd01392">
    <property type="entry name" value="HTH_LacI"/>
    <property type="match status" value="1"/>
</dbReference>
<proteinExistence type="predicted"/>